<keyword evidence="5" id="KW-1185">Reference proteome</keyword>
<dbReference type="GO" id="GO:0052170">
    <property type="term" value="P:symbiont-mediated suppression of host innate immune response"/>
    <property type="evidence" value="ECO:0007669"/>
    <property type="project" value="UniProtKB-KW"/>
</dbReference>
<dbReference type="Pfam" id="PF12706">
    <property type="entry name" value="Lactamase_B_2"/>
    <property type="match status" value="1"/>
</dbReference>
<evidence type="ECO:0000256" key="1">
    <source>
        <dbReference type="ARBA" id="ARBA00034293"/>
    </source>
</evidence>
<accession>A0A0M4S676</accession>
<feature type="domain" description="Metallo-beta-lactamase" evidence="3">
    <location>
        <begin position="48"/>
        <end position="174"/>
    </location>
</feature>
<dbReference type="GeneID" id="26628057"/>
<reference evidence="4 5" key="1">
    <citation type="submission" date="2015-08" db="EMBL/GenBank/DDBJ databases">
        <title>Complete genome sequence analysis of novel bacteriophage IME-EFm5.</title>
        <authorList>
            <person name="Gong P."/>
            <person name="Han W."/>
            <person name="Gu J."/>
        </authorList>
    </citation>
    <scope>NUCLEOTIDE SEQUENCE [LARGE SCALE GENOMIC DNA]</scope>
</reference>
<evidence type="ECO:0000313" key="4">
    <source>
        <dbReference type="EMBL" id="ALF01987.1"/>
    </source>
</evidence>
<comment type="function">
    <text evidence="1">Counteracts the host Pycsar antiviral defense system. Phosphodiesterase that enables metal-dependent hydrolysis of host cyclic nucleotide Pycsar defense signals such as cCMP and cUMP.</text>
</comment>
<comment type="similarity">
    <text evidence="2">Belongs to the anti-Pycsar protein Apyc1 family.</text>
</comment>
<dbReference type="Gene3D" id="3.60.15.10">
    <property type="entry name" value="Ribonuclease Z/Hydroxyacylglutathione hydrolase-like"/>
    <property type="match status" value="1"/>
</dbReference>
<evidence type="ECO:0000313" key="5">
    <source>
        <dbReference type="Proteomes" id="UP000203130"/>
    </source>
</evidence>
<gene>
    <name evidence="4" type="ORF">EFm5_18</name>
</gene>
<proteinExistence type="inferred from homology"/>
<dbReference type="KEGG" id="vg:26628057"/>
<evidence type="ECO:0000259" key="3">
    <source>
        <dbReference type="Pfam" id="PF12706"/>
    </source>
</evidence>
<evidence type="ECO:0000256" key="2">
    <source>
        <dbReference type="ARBA" id="ARBA00034308"/>
    </source>
</evidence>
<dbReference type="InterPro" id="IPR036866">
    <property type="entry name" value="RibonucZ/Hydroxyglut_hydro"/>
</dbReference>
<dbReference type="InterPro" id="IPR052533">
    <property type="entry name" value="WalJ/YycJ-like"/>
</dbReference>
<dbReference type="RefSeq" id="YP_009200888.1">
    <property type="nucleotide sequence ID" value="NC_028826.1"/>
</dbReference>
<dbReference type="EMBL" id="KT588072">
    <property type="protein sequence ID" value="ALF01987.1"/>
    <property type="molecule type" value="Genomic_DNA"/>
</dbReference>
<name>A0A0M4S676_9CAUD</name>
<dbReference type="InterPro" id="IPR001279">
    <property type="entry name" value="Metallo-B-lactamas"/>
</dbReference>
<organism evidence="4 5">
    <name type="scientific">Enterococcus phage IME-EFm5</name>
    <dbReference type="NCBI Taxonomy" id="1718158"/>
    <lineage>
        <taxon>Viruses</taxon>
        <taxon>Duplodnaviria</taxon>
        <taxon>Heunggongvirae</taxon>
        <taxon>Uroviricota</taxon>
        <taxon>Caudoviricetes</taxon>
        <taxon>Efemquintavirus</taxon>
        <taxon>Efemquintavirus Efm5</taxon>
    </lineage>
</organism>
<dbReference type="Proteomes" id="UP000203130">
    <property type="component" value="Segment"/>
</dbReference>
<dbReference type="SUPFAM" id="SSF56281">
    <property type="entry name" value="Metallo-hydrolase/oxidoreductase"/>
    <property type="match status" value="1"/>
</dbReference>
<dbReference type="PANTHER" id="PTHR47619">
    <property type="entry name" value="METALLO-HYDROLASE YYCJ-RELATED"/>
    <property type="match status" value="1"/>
</dbReference>
<dbReference type="PANTHER" id="PTHR47619:SF1">
    <property type="entry name" value="EXODEOXYRIBONUCLEASE WALJ"/>
    <property type="match status" value="1"/>
</dbReference>
<sequence>MKTETMSFDIHYSGSKGNCASIYYDNLGFLIDIGKPYKYIEPYLFNKQFILLTHRHQDHLVYTTYKKIRENFPHIKILGNQEVQDNLKKRSLPLLDLIFKDDFQFQIGEVKFTTIQNYHGAGEEYTETHGFIMETPNQNTLFATDLSTMTDYEKYLLDNDLKIDTLLLEANYDPKVIEFYESTKQHTGYDVFSSGSYRHLSTTERELFVDKFGKDDMINIELHQSETYRTFDGLIKRSKGKITKKDVDNWLVR</sequence>
<dbReference type="OrthoDB" id="5946at10239"/>
<protein>
    <submittedName>
        <fullName evidence="4">Metallo-beta-lactamase domain protein</fullName>
    </submittedName>
</protein>